<dbReference type="PANTHER" id="PTHR33525">
    <property type="match status" value="1"/>
</dbReference>
<dbReference type="InterPro" id="IPR052340">
    <property type="entry name" value="RNase_Y/CdgJ"/>
</dbReference>
<proteinExistence type="predicted"/>
<comment type="caution">
    <text evidence="2">The sequence shown here is derived from an EMBL/GenBank/DDBJ whole genome shotgun (WGS) entry which is preliminary data.</text>
</comment>
<dbReference type="InterPro" id="IPR003607">
    <property type="entry name" value="HD/PDEase_dom"/>
</dbReference>
<organism evidence="2">
    <name type="scientific">mine drainage metagenome</name>
    <dbReference type="NCBI Taxonomy" id="410659"/>
    <lineage>
        <taxon>unclassified sequences</taxon>
        <taxon>metagenomes</taxon>
        <taxon>ecological metagenomes</taxon>
    </lineage>
</organism>
<name>A0A1J5QRV3_9ZZZZ</name>
<dbReference type="EMBL" id="MLJW01000485">
    <property type="protein sequence ID" value="OIQ86350.1"/>
    <property type="molecule type" value="Genomic_DNA"/>
</dbReference>
<reference evidence="2" key="1">
    <citation type="submission" date="2016-10" db="EMBL/GenBank/DDBJ databases">
        <title>Sequence of Gallionella enrichment culture.</title>
        <authorList>
            <person name="Poehlein A."/>
            <person name="Muehling M."/>
            <person name="Daniel R."/>
        </authorList>
    </citation>
    <scope>NUCLEOTIDE SEQUENCE</scope>
</reference>
<dbReference type="AlphaFoldDB" id="A0A1J5QRV3"/>
<dbReference type="SUPFAM" id="SSF109604">
    <property type="entry name" value="HD-domain/PDEase-like"/>
    <property type="match status" value="1"/>
</dbReference>
<gene>
    <name evidence="2" type="ORF">GALL_317910</name>
</gene>
<feature type="domain" description="HDOD" evidence="1">
    <location>
        <begin position="18"/>
        <end position="209"/>
    </location>
</feature>
<accession>A0A1J5QRV3</accession>
<evidence type="ECO:0000259" key="1">
    <source>
        <dbReference type="PROSITE" id="PS51833"/>
    </source>
</evidence>
<evidence type="ECO:0000313" key="2">
    <source>
        <dbReference type="EMBL" id="OIQ86350.1"/>
    </source>
</evidence>
<dbReference type="InterPro" id="IPR013976">
    <property type="entry name" value="HDOD"/>
</dbReference>
<dbReference type="Pfam" id="PF08668">
    <property type="entry name" value="HDOD"/>
    <property type="match status" value="1"/>
</dbReference>
<protein>
    <submittedName>
        <fullName evidence="2">HDOD domain protein</fullName>
    </submittedName>
</protein>
<dbReference type="CDD" id="cd00077">
    <property type="entry name" value="HDc"/>
    <property type="match status" value="1"/>
</dbReference>
<dbReference type="PROSITE" id="PS51833">
    <property type="entry name" value="HDOD"/>
    <property type="match status" value="1"/>
</dbReference>
<dbReference type="Gene3D" id="1.10.3210.10">
    <property type="entry name" value="Hypothetical protein af1432"/>
    <property type="match status" value="1"/>
</dbReference>
<sequence>MNSIDKETAQTLLKGFVIPPRPEVLTRFNEEKNKPAPNLKTLADIVSMDPGISASLIKTINSPIFGSRRKIASVHEAVSLLGISSMDNIVTSLALIAANGKQVNLERFWDTAMDVANISRSLAKNVIGVSDSDAFTLGMFHDCGIAMMMQRMPDYKQFLSQANNDTENTLTALEDQRYQTNHATIGFLVAKAWNMPEHICLAIQMHHEHIDFGSPLAGYDERILPLLAILKMAQHLNHLCRNTQDSDGWTQMSVSVLDYLGIGADEFEEIETEMRQNSTVTPQAWIAKSVGP</sequence>
<dbReference type="PANTHER" id="PTHR33525:SF6">
    <property type="entry name" value="HDOD DOMAIN-CONTAINING PROTEIN"/>
    <property type="match status" value="1"/>
</dbReference>